<dbReference type="PANTHER" id="PTHR34039:SF1">
    <property type="entry name" value="UPF0102 PROTEIN YRAN"/>
    <property type="match status" value="1"/>
</dbReference>
<evidence type="ECO:0000256" key="2">
    <source>
        <dbReference type="HAMAP-Rule" id="MF_00048"/>
    </source>
</evidence>
<keyword evidence="4" id="KW-1185">Reference proteome</keyword>
<dbReference type="EMBL" id="MKJU01000006">
    <property type="protein sequence ID" value="OHU92628.1"/>
    <property type="molecule type" value="Genomic_DNA"/>
</dbReference>
<dbReference type="Pfam" id="PF02021">
    <property type="entry name" value="UPF0102"/>
    <property type="match status" value="1"/>
</dbReference>
<dbReference type="InterPro" id="IPR003509">
    <property type="entry name" value="UPF0102_YraN-like"/>
</dbReference>
<protein>
    <recommendedName>
        <fullName evidence="2">UPF0102 protein BET10_03980</fullName>
    </recommendedName>
</protein>
<dbReference type="RefSeq" id="WP_070983186.1">
    <property type="nucleotide sequence ID" value="NZ_MKJU01000006.1"/>
</dbReference>
<dbReference type="PANTHER" id="PTHR34039">
    <property type="entry name" value="UPF0102 PROTEIN YRAN"/>
    <property type="match status" value="1"/>
</dbReference>
<reference evidence="3 4" key="1">
    <citation type="submission" date="2016-09" db="EMBL/GenBank/DDBJ databases">
        <title>Pseudoalteromonas amylolytica sp. nov., isolated from the surface seawater.</title>
        <authorList>
            <person name="Wu Y.-H."/>
            <person name="Cheng H."/>
            <person name="Jin X.-B."/>
            <person name="Wang C.-S."/>
            <person name="Xu X.-W."/>
        </authorList>
    </citation>
    <scope>NUCLEOTIDE SEQUENCE [LARGE SCALE GENOMIC DNA]</scope>
    <source>
        <strain evidence="3 4">JW1</strain>
    </source>
</reference>
<dbReference type="HAMAP" id="MF_00048">
    <property type="entry name" value="UPF0102"/>
    <property type="match status" value="1"/>
</dbReference>
<dbReference type="AlphaFoldDB" id="A0A1S1N019"/>
<dbReference type="Gene3D" id="3.40.1350.10">
    <property type="match status" value="1"/>
</dbReference>
<dbReference type="STRING" id="1859457.BET10_03980"/>
<evidence type="ECO:0000313" key="3">
    <source>
        <dbReference type="EMBL" id="OHU92628.1"/>
    </source>
</evidence>
<comment type="caution">
    <text evidence="3">The sequence shown here is derived from an EMBL/GenBank/DDBJ whole genome shotgun (WGS) entry which is preliminary data.</text>
</comment>
<dbReference type="GO" id="GO:0003676">
    <property type="term" value="F:nucleic acid binding"/>
    <property type="evidence" value="ECO:0007669"/>
    <property type="project" value="InterPro"/>
</dbReference>
<dbReference type="NCBIfam" id="TIGR00252">
    <property type="entry name" value="YraN family protein"/>
    <property type="match status" value="1"/>
</dbReference>
<dbReference type="InterPro" id="IPR011856">
    <property type="entry name" value="tRNA_endonuc-like_dom_sf"/>
</dbReference>
<accession>A0A1S1N019</accession>
<dbReference type="NCBIfam" id="NF009150">
    <property type="entry name" value="PRK12497.1-3"/>
    <property type="match status" value="1"/>
</dbReference>
<evidence type="ECO:0000256" key="1">
    <source>
        <dbReference type="ARBA" id="ARBA00006738"/>
    </source>
</evidence>
<dbReference type="Proteomes" id="UP000179786">
    <property type="component" value="Unassembled WGS sequence"/>
</dbReference>
<dbReference type="InterPro" id="IPR011335">
    <property type="entry name" value="Restrct_endonuc-II-like"/>
</dbReference>
<proteinExistence type="inferred from homology"/>
<comment type="similarity">
    <text evidence="1 2">Belongs to the UPF0102 family.</text>
</comment>
<sequence>MFKGLFKNTRDKGNHYEHLAKSFLKKQGLCYVECNYYCPFGEIDLVMKDADCWVFIEVKYRQSKQFGGVLSALSTTKQKRLKRSIYHYLAEQKLHNVPLRVDFIAIEGKDPPNIQWIKSVF</sequence>
<evidence type="ECO:0000313" key="4">
    <source>
        <dbReference type="Proteomes" id="UP000179786"/>
    </source>
</evidence>
<name>A0A1S1N019_9GAMM</name>
<organism evidence="3 4">
    <name type="scientific">Pseudoalteromonas amylolytica</name>
    <dbReference type="NCBI Taxonomy" id="1859457"/>
    <lineage>
        <taxon>Bacteria</taxon>
        <taxon>Pseudomonadati</taxon>
        <taxon>Pseudomonadota</taxon>
        <taxon>Gammaproteobacteria</taxon>
        <taxon>Alteromonadales</taxon>
        <taxon>Pseudoalteromonadaceae</taxon>
        <taxon>Pseudoalteromonas</taxon>
    </lineage>
</organism>
<dbReference type="SUPFAM" id="SSF52980">
    <property type="entry name" value="Restriction endonuclease-like"/>
    <property type="match status" value="1"/>
</dbReference>
<dbReference type="OrthoDB" id="9794876at2"/>
<gene>
    <name evidence="3" type="ORF">BET10_03980</name>
</gene>